<accession>A0A9Y1BKB0</accession>
<comment type="similarity">
    <text evidence="1">Belongs to the HerA family.</text>
</comment>
<dbReference type="PANTHER" id="PTHR42957">
    <property type="entry name" value="HELICASE MJ1565-RELATED"/>
    <property type="match status" value="1"/>
</dbReference>
<keyword evidence="6" id="KW-0238">DNA-binding</keyword>
<evidence type="ECO:0000313" key="13">
    <source>
        <dbReference type="EMBL" id="UJG40401.1"/>
    </source>
</evidence>
<dbReference type="InterPro" id="IPR008571">
    <property type="entry name" value="HerA-like"/>
</dbReference>
<dbReference type="InterPro" id="IPR027417">
    <property type="entry name" value="P-loop_NTPase"/>
</dbReference>
<keyword evidence="2" id="KW-0547">Nucleotide-binding</keyword>
<dbReference type="InterPro" id="IPR002789">
    <property type="entry name" value="HerA_central"/>
</dbReference>
<gene>
    <name evidence="13" type="ORF">K9W45_11235</name>
</gene>
<evidence type="ECO:0000256" key="10">
    <source>
        <dbReference type="ARBA" id="ARBA00048988"/>
    </source>
</evidence>
<evidence type="ECO:0000259" key="12">
    <source>
        <dbReference type="Pfam" id="PF05872"/>
    </source>
</evidence>
<dbReference type="EMBL" id="CP084166">
    <property type="protein sequence ID" value="UJG40401.1"/>
    <property type="molecule type" value="Genomic_DNA"/>
</dbReference>
<dbReference type="Gene3D" id="3.40.50.300">
    <property type="entry name" value="P-loop containing nucleotide triphosphate hydrolases"/>
    <property type="match status" value="2"/>
</dbReference>
<evidence type="ECO:0000256" key="1">
    <source>
        <dbReference type="ARBA" id="ARBA00007816"/>
    </source>
</evidence>
<dbReference type="GO" id="GO:0016787">
    <property type="term" value="F:hydrolase activity"/>
    <property type="evidence" value="ECO:0007669"/>
    <property type="project" value="UniProtKB-KW"/>
</dbReference>
<comment type="catalytic activity">
    <reaction evidence="9">
        <text>ATP + H2O = ADP + phosphate + H(+)</text>
        <dbReference type="Rhea" id="RHEA:13065"/>
        <dbReference type="ChEBI" id="CHEBI:15377"/>
        <dbReference type="ChEBI" id="CHEBI:15378"/>
        <dbReference type="ChEBI" id="CHEBI:30616"/>
        <dbReference type="ChEBI" id="CHEBI:43474"/>
        <dbReference type="ChEBI" id="CHEBI:456216"/>
        <dbReference type="EC" id="5.6.2.3"/>
    </reaction>
</comment>
<dbReference type="Pfam" id="PF05872">
    <property type="entry name" value="HerA_C"/>
    <property type="match status" value="1"/>
</dbReference>
<evidence type="ECO:0000256" key="8">
    <source>
        <dbReference type="ARBA" id="ARBA00034617"/>
    </source>
</evidence>
<dbReference type="GO" id="GO:0043139">
    <property type="term" value="F:5'-3' DNA helicase activity"/>
    <property type="evidence" value="ECO:0007669"/>
    <property type="project" value="UniProtKB-EC"/>
</dbReference>
<sequence>MEQNREKKNIPVGIVYGKTTPYLVEAIALKDSPSIGIGRLVKIQYLDENKKQEFLLGRVISVWTKNRLLLDENMMPKLRTKDLEASSMTIEHLGLASEIAGMMGFSVLIIGRKIGNAFVRPRIPLNPGTIIYMADDEFVSSFFIKDRTIIIGNLRDNHNVPAYIDYEKLVTHHFSVLAMTGAGKSYTVGVILEELYLIDNLKLPIILIDPHSEYSSTLIPNEDSREAREISKSVLTFVPGEFNYLLEKKFEDVHGRKRVTISVKFHPAELETWQIKTLLSQYYGISEAQSASLDRGWDEIHMEALDGNPPTSIEELIEKSIERIEHKGTRRALENKMRALLKRPYFTFGKGTDVSEFVKKGQISILDLGGIEAFDQQALVGLILRKLFDLRKTSYESKIKPFLTIIEEAHNFIPPGTSPSASKQIIARVASEGRKFGMGLCIVSQRPSKVDADILSQCNTHFILRMMNPKDQNYVQNIAEHMTKEDFEAIKGLATGEAMVTGLSVPFTLLVNIKKRRMKHGGVTPSIKEELEK</sequence>
<dbReference type="Proteomes" id="UP001201020">
    <property type="component" value="Chromosome"/>
</dbReference>
<dbReference type="AlphaFoldDB" id="A0A9Y1BKB0"/>
<keyword evidence="5 13" id="KW-0067">ATP-binding</keyword>
<feature type="domain" description="Helicase HerA-like C-terminal" evidence="12">
    <location>
        <begin position="420"/>
        <end position="504"/>
    </location>
</feature>
<organism evidence="13">
    <name type="scientific">Candidatus Heimdallarchaeum aukensis</name>
    <dbReference type="NCBI Taxonomy" id="2876573"/>
    <lineage>
        <taxon>Archaea</taxon>
        <taxon>Promethearchaeati</taxon>
        <taxon>Candidatus Heimdallarchaeota</taxon>
        <taxon>Candidatus Heimdallarchaeia (ex Rinke et al. 2021) (nom. nud.)</taxon>
        <taxon>Candidatus Heimdallarchaeales</taxon>
        <taxon>Candidatus Heimdallarchaeaceae</taxon>
        <taxon>Candidatus Heimdallarchaeum</taxon>
    </lineage>
</organism>
<keyword evidence="7" id="KW-0413">Isomerase</keyword>
<evidence type="ECO:0000256" key="5">
    <source>
        <dbReference type="ARBA" id="ARBA00022840"/>
    </source>
</evidence>
<keyword evidence="4" id="KW-0347">Helicase</keyword>
<evidence type="ECO:0000256" key="4">
    <source>
        <dbReference type="ARBA" id="ARBA00022806"/>
    </source>
</evidence>
<evidence type="ECO:0000256" key="2">
    <source>
        <dbReference type="ARBA" id="ARBA00022741"/>
    </source>
</evidence>
<evidence type="ECO:0000256" key="7">
    <source>
        <dbReference type="ARBA" id="ARBA00023235"/>
    </source>
</evidence>
<dbReference type="PANTHER" id="PTHR42957:SF1">
    <property type="entry name" value="HELICASE MJ1565-RELATED"/>
    <property type="match status" value="1"/>
</dbReference>
<proteinExistence type="inferred from homology"/>
<keyword evidence="3" id="KW-0378">Hydrolase</keyword>
<reference evidence="13" key="1">
    <citation type="journal article" date="2022" name="Nat. Microbiol.">
        <title>Unique mobile elements and scalable gene flow at the prokaryote-eukaryote boundary revealed by circularized Asgard archaea genomes.</title>
        <authorList>
            <person name="Wu F."/>
            <person name="Speth D.R."/>
            <person name="Philosof A."/>
            <person name="Cremiere A."/>
            <person name="Narayanan A."/>
            <person name="Barco R.A."/>
            <person name="Connon S.A."/>
            <person name="Amend J.P."/>
            <person name="Antoshechkin I.A."/>
            <person name="Orphan V.J."/>
        </authorList>
    </citation>
    <scope>NUCLEOTIDE SEQUENCE</scope>
    <source>
        <strain evidence="13">PM71</strain>
    </source>
</reference>
<evidence type="ECO:0000256" key="9">
    <source>
        <dbReference type="ARBA" id="ARBA00048954"/>
    </source>
</evidence>
<dbReference type="GO" id="GO:0043138">
    <property type="term" value="F:3'-5' DNA helicase activity"/>
    <property type="evidence" value="ECO:0007669"/>
    <property type="project" value="UniProtKB-EC"/>
</dbReference>
<evidence type="ECO:0000256" key="6">
    <source>
        <dbReference type="ARBA" id="ARBA00023125"/>
    </source>
</evidence>
<comment type="catalytic activity">
    <reaction evidence="8">
        <text>Couples ATP hydrolysis with the unwinding of duplex DNA by translocating in the 3'-5' direction.</text>
        <dbReference type="EC" id="5.6.2.4"/>
    </reaction>
</comment>
<feature type="domain" description="Helicase HerA central" evidence="11">
    <location>
        <begin position="151"/>
        <end position="386"/>
    </location>
</feature>
<evidence type="ECO:0000256" key="3">
    <source>
        <dbReference type="ARBA" id="ARBA00022801"/>
    </source>
</evidence>
<dbReference type="InterPro" id="IPR033186">
    <property type="entry name" value="HerA_C"/>
</dbReference>
<name>A0A9Y1BKB0_9ARCH</name>
<dbReference type="GO" id="GO:0003677">
    <property type="term" value="F:DNA binding"/>
    <property type="evidence" value="ECO:0007669"/>
    <property type="project" value="UniProtKB-KW"/>
</dbReference>
<evidence type="ECO:0000259" key="11">
    <source>
        <dbReference type="Pfam" id="PF01935"/>
    </source>
</evidence>
<dbReference type="Pfam" id="PF01935">
    <property type="entry name" value="DUF87"/>
    <property type="match status" value="1"/>
</dbReference>
<dbReference type="GO" id="GO:0005524">
    <property type="term" value="F:ATP binding"/>
    <property type="evidence" value="ECO:0007669"/>
    <property type="project" value="UniProtKB-KW"/>
</dbReference>
<protein>
    <submittedName>
        <fullName evidence="13">ATP-binding protein</fullName>
    </submittedName>
</protein>
<dbReference type="SUPFAM" id="SSF52540">
    <property type="entry name" value="P-loop containing nucleoside triphosphate hydrolases"/>
    <property type="match status" value="1"/>
</dbReference>
<comment type="catalytic activity">
    <reaction evidence="10">
        <text>ATP + H2O = ADP + phosphate + H(+)</text>
        <dbReference type="Rhea" id="RHEA:13065"/>
        <dbReference type="ChEBI" id="CHEBI:15377"/>
        <dbReference type="ChEBI" id="CHEBI:15378"/>
        <dbReference type="ChEBI" id="CHEBI:30616"/>
        <dbReference type="ChEBI" id="CHEBI:43474"/>
        <dbReference type="ChEBI" id="CHEBI:456216"/>
        <dbReference type="EC" id="5.6.2.4"/>
    </reaction>
</comment>